<evidence type="ECO:0000313" key="2">
    <source>
        <dbReference type="Proteomes" id="UP001162131"/>
    </source>
</evidence>
<reference evidence="1" key="1">
    <citation type="submission" date="2021-09" db="EMBL/GenBank/DDBJ databases">
        <authorList>
            <consortium name="AG Swart"/>
            <person name="Singh M."/>
            <person name="Singh A."/>
            <person name="Seah K."/>
            <person name="Emmerich C."/>
        </authorList>
    </citation>
    <scope>NUCLEOTIDE SEQUENCE</scope>
    <source>
        <strain evidence="1">ATCC30299</strain>
    </source>
</reference>
<keyword evidence="2" id="KW-1185">Reference proteome</keyword>
<proteinExistence type="predicted"/>
<protein>
    <submittedName>
        <fullName evidence="1">Uncharacterized protein</fullName>
    </submittedName>
</protein>
<evidence type="ECO:0000313" key="1">
    <source>
        <dbReference type="EMBL" id="CAG9313986.1"/>
    </source>
</evidence>
<name>A0AAU9IJP0_9CILI</name>
<organism evidence="1 2">
    <name type="scientific">Blepharisma stoltei</name>
    <dbReference type="NCBI Taxonomy" id="1481888"/>
    <lineage>
        <taxon>Eukaryota</taxon>
        <taxon>Sar</taxon>
        <taxon>Alveolata</taxon>
        <taxon>Ciliophora</taxon>
        <taxon>Postciliodesmatophora</taxon>
        <taxon>Heterotrichea</taxon>
        <taxon>Heterotrichida</taxon>
        <taxon>Blepharismidae</taxon>
        <taxon>Blepharisma</taxon>
    </lineage>
</organism>
<accession>A0AAU9IJP0</accession>
<gene>
    <name evidence="1" type="ORF">BSTOLATCC_MIC9787</name>
</gene>
<dbReference type="AlphaFoldDB" id="A0AAU9IJP0"/>
<sequence>MILVEAYFLASPIVMEPTQSEEAVHKSWLWLMRSICSCVITRSASLSLKAGLANAAKTKPKKMMFFILLFPHNLSS</sequence>
<dbReference type="EMBL" id="CAJZBQ010000011">
    <property type="protein sequence ID" value="CAG9313986.1"/>
    <property type="molecule type" value="Genomic_DNA"/>
</dbReference>
<comment type="caution">
    <text evidence="1">The sequence shown here is derived from an EMBL/GenBank/DDBJ whole genome shotgun (WGS) entry which is preliminary data.</text>
</comment>
<dbReference type="Proteomes" id="UP001162131">
    <property type="component" value="Unassembled WGS sequence"/>
</dbReference>